<dbReference type="Proteomes" id="UP001162834">
    <property type="component" value="Chromosome"/>
</dbReference>
<dbReference type="KEGG" id="sbae:DSM104329_00311"/>
<dbReference type="SUPFAM" id="SSF49503">
    <property type="entry name" value="Cupredoxins"/>
    <property type="match status" value="1"/>
</dbReference>
<feature type="chain" id="PRO_5039681231" evidence="4">
    <location>
        <begin position="19"/>
        <end position="129"/>
    </location>
</feature>
<evidence type="ECO:0000256" key="2">
    <source>
        <dbReference type="ARBA" id="ARBA00023008"/>
    </source>
</evidence>
<keyword evidence="2" id="KW-0186">Copper</keyword>
<keyword evidence="7" id="KW-1185">Reference proteome</keyword>
<protein>
    <submittedName>
        <fullName evidence="6">Amicyanin</fullName>
    </submittedName>
</protein>
<name>A0A9E7BYX1_9ACTN</name>
<dbReference type="PANTHER" id="PTHR36507:SF1">
    <property type="entry name" value="BLL1555 PROTEIN"/>
    <property type="match status" value="1"/>
</dbReference>
<dbReference type="Pfam" id="PF00127">
    <property type="entry name" value="Copper-bind"/>
    <property type="match status" value="1"/>
</dbReference>
<dbReference type="PANTHER" id="PTHR36507">
    <property type="entry name" value="BLL1555 PROTEIN"/>
    <property type="match status" value="1"/>
</dbReference>
<evidence type="ECO:0000256" key="4">
    <source>
        <dbReference type="SAM" id="SignalP"/>
    </source>
</evidence>
<accession>A0A9E7BYX1</accession>
<evidence type="ECO:0000256" key="1">
    <source>
        <dbReference type="ARBA" id="ARBA00022723"/>
    </source>
</evidence>
<keyword evidence="4" id="KW-0732">Signal</keyword>
<dbReference type="InterPro" id="IPR000923">
    <property type="entry name" value="BlueCu_1"/>
</dbReference>
<feature type="compositionally biased region" description="Low complexity" evidence="3">
    <location>
        <begin position="20"/>
        <end position="40"/>
    </location>
</feature>
<evidence type="ECO:0000256" key="3">
    <source>
        <dbReference type="SAM" id="MobiDB-lite"/>
    </source>
</evidence>
<dbReference type="AlphaFoldDB" id="A0A9E7BYX1"/>
<dbReference type="EMBL" id="CP087164">
    <property type="protein sequence ID" value="UGS33944.1"/>
    <property type="molecule type" value="Genomic_DNA"/>
</dbReference>
<evidence type="ECO:0000313" key="7">
    <source>
        <dbReference type="Proteomes" id="UP001162834"/>
    </source>
</evidence>
<dbReference type="InterPro" id="IPR008972">
    <property type="entry name" value="Cupredoxin"/>
</dbReference>
<dbReference type="PROSITE" id="PS51257">
    <property type="entry name" value="PROKAR_LIPOPROTEIN"/>
    <property type="match status" value="1"/>
</dbReference>
<dbReference type="RefSeq" id="WP_259313632.1">
    <property type="nucleotide sequence ID" value="NZ_CP087164.1"/>
</dbReference>
<keyword evidence="1" id="KW-0479">Metal-binding</keyword>
<proteinExistence type="predicted"/>
<organism evidence="6 7">
    <name type="scientific">Capillimicrobium parvum</name>
    <dbReference type="NCBI Taxonomy" id="2884022"/>
    <lineage>
        <taxon>Bacteria</taxon>
        <taxon>Bacillati</taxon>
        <taxon>Actinomycetota</taxon>
        <taxon>Thermoleophilia</taxon>
        <taxon>Solirubrobacterales</taxon>
        <taxon>Capillimicrobiaceae</taxon>
        <taxon>Capillimicrobium</taxon>
    </lineage>
</organism>
<dbReference type="Gene3D" id="2.60.40.420">
    <property type="entry name" value="Cupredoxins - blue copper proteins"/>
    <property type="match status" value="1"/>
</dbReference>
<gene>
    <name evidence="6" type="primary">mauC</name>
    <name evidence="6" type="ORF">DSM104329_00311</name>
</gene>
<evidence type="ECO:0000259" key="5">
    <source>
        <dbReference type="Pfam" id="PF00127"/>
    </source>
</evidence>
<dbReference type="InterPro" id="IPR052721">
    <property type="entry name" value="ET_Amicyanin"/>
</dbReference>
<feature type="signal peptide" evidence="4">
    <location>
        <begin position="1"/>
        <end position="18"/>
    </location>
</feature>
<feature type="domain" description="Blue (type 1) copper" evidence="5">
    <location>
        <begin position="49"/>
        <end position="128"/>
    </location>
</feature>
<evidence type="ECO:0000313" key="6">
    <source>
        <dbReference type="EMBL" id="UGS33944.1"/>
    </source>
</evidence>
<feature type="region of interest" description="Disordered" evidence="3">
    <location>
        <begin position="20"/>
        <end position="51"/>
    </location>
</feature>
<sequence>MRRSLVLLLAAAALVAAGCGSNGSSSTSTGSSAPASTGSSGSSGGGGAVTVDMKNIQFEPKDITVNQGQTITWKNLDTVDHDVVAQSGATFKSDQFGNGGTFKFTADKAGKIDYVCTLHPGMTGTITVR</sequence>
<reference evidence="6" key="1">
    <citation type="journal article" date="2022" name="Int. J. Syst. Evol. Microbiol.">
        <title>Pseudomonas aegrilactucae sp. nov. and Pseudomonas morbosilactucae sp. nov., pathogens causing bacterial rot of lettuce in Japan.</title>
        <authorList>
            <person name="Sawada H."/>
            <person name="Fujikawa T."/>
            <person name="Satou M."/>
        </authorList>
    </citation>
    <scope>NUCLEOTIDE SEQUENCE</scope>
    <source>
        <strain evidence="6">0166_1</strain>
    </source>
</reference>
<dbReference type="GO" id="GO:0009055">
    <property type="term" value="F:electron transfer activity"/>
    <property type="evidence" value="ECO:0007669"/>
    <property type="project" value="InterPro"/>
</dbReference>
<dbReference type="GO" id="GO:0005507">
    <property type="term" value="F:copper ion binding"/>
    <property type="evidence" value="ECO:0007669"/>
    <property type="project" value="InterPro"/>
</dbReference>